<proteinExistence type="predicted"/>
<dbReference type="Proteomes" id="UP000636709">
    <property type="component" value="Unassembled WGS sequence"/>
</dbReference>
<keyword evidence="2" id="KW-1185">Reference proteome</keyword>
<evidence type="ECO:0000313" key="1">
    <source>
        <dbReference type="EMBL" id="KAF8650498.1"/>
    </source>
</evidence>
<gene>
    <name evidence="1" type="ORF">HU200_063866</name>
</gene>
<reference evidence="1" key="1">
    <citation type="submission" date="2020-07" db="EMBL/GenBank/DDBJ databases">
        <title>Genome sequence and genetic diversity analysis of an under-domesticated orphan crop, white fonio (Digitaria exilis).</title>
        <authorList>
            <person name="Bennetzen J.L."/>
            <person name="Chen S."/>
            <person name="Ma X."/>
            <person name="Wang X."/>
            <person name="Yssel A.E.J."/>
            <person name="Chaluvadi S.R."/>
            <person name="Johnson M."/>
            <person name="Gangashetty P."/>
            <person name="Hamidou F."/>
            <person name="Sanogo M.D."/>
            <person name="Zwaenepoel A."/>
            <person name="Wallace J."/>
            <person name="Van De Peer Y."/>
            <person name="Van Deynze A."/>
        </authorList>
    </citation>
    <scope>NUCLEOTIDE SEQUENCE</scope>
    <source>
        <tissue evidence="1">Leaves</tissue>
    </source>
</reference>
<comment type="caution">
    <text evidence="1">The sequence shown here is derived from an EMBL/GenBank/DDBJ whole genome shotgun (WGS) entry which is preliminary data.</text>
</comment>
<name>A0A835A4E0_9POAL</name>
<organism evidence="1 2">
    <name type="scientific">Digitaria exilis</name>
    <dbReference type="NCBI Taxonomy" id="1010633"/>
    <lineage>
        <taxon>Eukaryota</taxon>
        <taxon>Viridiplantae</taxon>
        <taxon>Streptophyta</taxon>
        <taxon>Embryophyta</taxon>
        <taxon>Tracheophyta</taxon>
        <taxon>Spermatophyta</taxon>
        <taxon>Magnoliopsida</taxon>
        <taxon>Liliopsida</taxon>
        <taxon>Poales</taxon>
        <taxon>Poaceae</taxon>
        <taxon>PACMAD clade</taxon>
        <taxon>Panicoideae</taxon>
        <taxon>Panicodae</taxon>
        <taxon>Paniceae</taxon>
        <taxon>Anthephorinae</taxon>
        <taxon>Digitaria</taxon>
    </lineage>
</organism>
<dbReference type="EMBL" id="JACEFO010002724">
    <property type="protein sequence ID" value="KAF8650498.1"/>
    <property type="molecule type" value="Genomic_DNA"/>
</dbReference>
<protein>
    <submittedName>
        <fullName evidence="1">Uncharacterized protein</fullName>
    </submittedName>
</protein>
<accession>A0A835A4E0</accession>
<dbReference type="AlphaFoldDB" id="A0A835A4E0"/>
<evidence type="ECO:0000313" key="2">
    <source>
        <dbReference type="Proteomes" id="UP000636709"/>
    </source>
</evidence>
<sequence length="88" mass="9974">MIKDVDAYPVFALVNKVTGDAIRGSEGFRRGTVELAPYNPFYKDMSMNLDAFRGDGTNIVLSLCCQPDNYLQWKIVPCCNRVTFINKF</sequence>